<feature type="transmembrane region" description="Helical" evidence="10">
    <location>
        <begin position="68"/>
        <end position="86"/>
    </location>
</feature>
<dbReference type="GO" id="GO:0005886">
    <property type="term" value="C:plasma membrane"/>
    <property type="evidence" value="ECO:0007669"/>
    <property type="project" value="UniProtKB-SubCell"/>
</dbReference>
<dbReference type="Proteomes" id="UP000023806">
    <property type="component" value="Unassembled WGS sequence"/>
</dbReference>
<feature type="transmembrane region" description="Helical" evidence="10">
    <location>
        <begin position="186"/>
        <end position="204"/>
    </location>
</feature>
<gene>
    <name evidence="11" type="ORF">P250_02855</name>
</gene>
<evidence type="ECO:0000256" key="10">
    <source>
        <dbReference type="SAM" id="Phobius"/>
    </source>
</evidence>
<protein>
    <recommendedName>
        <fullName evidence="4">Nicotinamide riboside transporter PnuC</fullName>
    </recommendedName>
</protein>
<comment type="similarity">
    <text evidence="3">Belongs to the nicotinamide ribonucleoside (NR) uptake permease (TC 4.B.1) family.</text>
</comment>
<dbReference type="NCBIfam" id="TIGR01528">
    <property type="entry name" value="NMN_trans_PnuC"/>
    <property type="match status" value="1"/>
</dbReference>
<keyword evidence="5" id="KW-0813">Transport</keyword>
<keyword evidence="6" id="KW-1003">Cell membrane</keyword>
<dbReference type="AlphaFoldDB" id="A0AAD3G4E7"/>
<keyword evidence="8 10" id="KW-1133">Transmembrane helix</keyword>
<accession>A0AAD3G4E7</accession>
<feature type="transmembrane region" description="Helical" evidence="10">
    <location>
        <begin position="159"/>
        <end position="180"/>
    </location>
</feature>
<evidence type="ECO:0000256" key="8">
    <source>
        <dbReference type="ARBA" id="ARBA00022989"/>
    </source>
</evidence>
<dbReference type="Pfam" id="PF04973">
    <property type="entry name" value="NMN_transporter"/>
    <property type="match status" value="1"/>
</dbReference>
<evidence type="ECO:0000256" key="9">
    <source>
        <dbReference type="ARBA" id="ARBA00023136"/>
    </source>
</evidence>
<dbReference type="PANTHER" id="PTHR36122">
    <property type="entry name" value="NICOTINAMIDE RIBOSIDE TRANSPORTER PNUC"/>
    <property type="match status" value="1"/>
</dbReference>
<feature type="transmembrane region" description="Helical" evidence="10">
    <location>
        <begin position="91"/>
        <end position="107"/>
    </location>
</feature>
<evidence type="ECO:0000256" key="6">
    <source>
        <dbReference type="ARBA" id="ARBA00022475"/>
    </source>
</evidence>
<evidence type="ECO:0000256" key="4">
    <source>
        <dbReference type="ARBA" id="ARBA00017522"/>
    </source>
</evidence>
<feature type="transmembrane region" description="Helical" evidence="10">
    <location>
        <begin position="236"/>
        <end position="255"/>
    </location>
</feature>
<feature type="transmembrane region" description="Helical" evidence="10">
    <location>
        <begin position="44"/>
        <end position="62"/>
    </location>
</feature>
<sequence>MLVNLFRIYCMNIQVINDFFSQLANYFRGFKNIKLSNIFNDWNIFEILWLVISVTSLGIISILTTNDYLVITTIATVTGMLNILLLAKGKILNYFFAFINNLTYAYVCYNQGIYGQFLLFTFFFFPMQFYGLYTWTKPQNTSENNDIITKSLSVKQRTYLTIAIIIATYIYGTFILKGYFNQQVGLIADSLTGVVSVVAIILMVKAYIEQWVLWIIINTLSTIIWLQQYFSGTGEGIAFLAMWLIYLLNALYGYINWIKLKKID</sequence>
<comment type="subcellular location">
    <subcellularLocation>
        <location evidence="2">Cell membrane</location>
        <topology evidence="2">Multi-pass membrane protein</topology>
    </subcellularLocation>
</comment>
<feature type="transmembrane region" description="Helical" evidence="10">
    <location>
        <begin position="211"/>
        <end position="230"/>
    </location>
</feature>
<evidence type="ECO:0000256" key="2">
    <source>
        <dbReference type="ARBA" id="ARBA00004651"/>
    </source>
</evidence>
<evidence type="ECO:0000256" key="7">
    <source>
        <dbReference type="ARBA" id="ARBA00022692"/>
    </source>
</evidence>
<evidence type="ECO:0000313" key="12">
    <source>
        <dbReference type="Proteomes" id="UP000023806"/>
    </source>
</evidence>
<name>A0AAD3G4E7_FRATT</name>
<feature type="transmembrane region" description="Helical" evidence="10">
    <location>
        <begin position="113"/>
        <end position="133"/>
    </location>
</feature>
<evidence type="ECO:0000256" key="5">
    <source>
        <dbReference type="ARBA" id="ARBA00022448"/>
    </source>
</evidence>
<reference evidence="11 12" key="1">
    <citation type="submission" date="2014-03" db="EMBL/GenBank/DDBJ databases">
        <title>The Genome Sequence of Francisella tularensis subsp. tularensis str. SCHU S4 substr. FSC043.</title>
        <authorList>
            <consortium name="The Broad Institute Genomics Platform"/>
            <consortium name="The Broad Institute Genome Sequencing Center for Infectious Disease"/>
            <person name="Chapman S.B."/>
            <person name="Guina T."/>
            <person name="Gelhaus C."/>
            <person name="Comer J."/>
            <person name="Sellati T."/>
            <person name="Sjostedt A."/>
            <person name="Young S.K."/>
            <person name="Zeng Q."/>
            <person name="Gargeya S."/>
            <person name="Abouelleil A."/>
            <person name="Alvarado L."/>
            <person name="Chapman S.B."/>
            <person name="Gainer-Dewar J."/>
            <person name="Goldberg J."/>
            <person name="Griggs A."/>
            <person name="Gujja S."/>
            <person name="Hansen M."/>
            <person name="Howarth C."/>
            <person name="Imamovic A."/>
            <person name="Larimer J."/>
            <person name="Murphy C."/>
            <person name="Naylor J."/>
            <person name="Pearson M."/>
            <person name="Poon T.W."/>
            <person name="Priest M."/>
            <person name="Roberts A."/>
            <person name="Saif S."/>
            <person name="Shea T."/>
            <person name="Sykes S."/>
            <person name="Wortman J."/>
            <person name="Nusbaum C."/>
            <person name="Birren B."/>
        </authorList>
    </citation>
    <scope>NUCLEOTIDE SEQUENCE [LARGE SCALE GENOMIC DNA]</scope>
    <source>
        <strain evidence="11 12">Schu S4</strain>
    </source>
</reference>
<evidence type="ECO:0000256" key="1">
    <source>
        <dbReference type="ARBA" id="ARBA00002672"/>
    </source>
</evidence>
<comment type="function">
    <text evidence="1">Required for nicotinamide riboside transport across the inner membrane.</text>
</comment>
<keyword evidence="7 10" id="KW-0812">Transmembrane</keyword>
<evidence type="ECO:0000256" key="3">
    <source>
        <dbReference type="ARBA" id="ARBA00006669"/>
    </source>
</evidence>
<dbReference type="EMBL" id="JIDS01000002">
    <property type="protein sequence ID" value="EZK38097.1"/>
    <property type="molecule type" value="Genomic_DNA"/>
</dbReference>
<organism evidence="11 12">
    <name type="scientific">Francisella tularensis subsp. tularensis str. SCHU S4 substr. FSC237</name>
    <dbReference type="NCBI Taxonomy" id="1341660"/>
    <lineage>
        <taxon>Bacteria</taxon>
        <taxon>Pseudomonadati</taxon>
        <taxon>Pseudomonadota</taxon>
        <taxon>Gammaproteobacteria</taxon>
        <taxon>Thiotrichales</taxon>
        <taxon>Francisellaceae</taxon>
        <taxon>Francisella</taxon>
    </lineage>
</organism>
<keyword evidence="9 10" id="KW-0472">Membrane</keyword>
<proteinExistence type="inferred from homology"/>
<evidence type="ECO:0000313" key="11">
    <source>
        <dbReference type="EMBL" id="EZK38097.1"/>
    </source>
</evidence>
<comment type="caution">
    <text evidence="11">The sequence shown here is derived from an EMBL/GenBank/DDBJ whole genome shotgun (WGS) entry which is preliminary data.</text>
</comment>
<dbReference type="PANTHER" id="PTHR36122:SF2">
    <property type="entry name" value="NICOTINAMIDE RIBOSIDE TRANSPORTER PNUC"/>
    <property type="match status" value="1"/>
</dbReference>
<dbReference type="InterPro" id="IPR006419">
    <property type="entry name" value="NMN_transpt_PnuC"/>
</dbReference>
<dbReference type="GO" id="GO:0034257">
    <property type="term" value="F:nicotinamide riboside transmembrane transporter activity"/>
    <property type="evidence" value="ECO:0007669"/>
    <property type="project" value="InterPro"/>
</dbReference>